<dbReference type="Gene3D" id="2.60.40.790">
    <property type="match status" value="1"/>
</dbReference>
<protein>
    <submittedName>
        <fullName evidence="4">Heat shock protein Hsp20</fullName>
    </submittedName>
</protein>
<dbReference type="AlphaFoldDB" id="A0A0G1CFU5"/>
<comment type="similarity">
    <text evidence="1 2">Belongs to the small heat shock protein (HSP20) family.</text>
</comment>
<evidence type="ECO:0000259" key="3">
    <source>
        <dbReference type="PROSITE" id="PS01031"/>
    </source>
</evidence>
<name>A0A0G1CFU5_9BACT</name>
<dbReference type="InterPro" id="IPR002068">
    <property type="entry name" value="A-crystallin/Hsp20_dom"/>
</dbReference>
<evidence type="ECO:0000256" key="2">
    <source>
        <dbReference type="RuleBase" id="RU003616"/>
    </source>
</evidence>
<feature type="domain" description="SHSP" evidence="3">
    <location>
        <begin position="30"/>
        <end position="142"/>
    </location>
</feature>
<evidence type="ECO:0000313" key="5">
    <source>
        <dbReference type="Proteomes" id="UP000034837"/>
    </source>
</evidence>
<dbReference type="PANTHER" id="PTHR11527">
    <property type="entry name" value="HEAT-SHOCK PROTEIN 20 FAMILY MEMBER"/>
    <property type="match status" value="1"/>
</dbReference>
<dbReference type="SUPFAM" id="SSF49764">
    <property type="entry name" value="HSP20-like chaperones"/>
    <property type="match status" value="1"/>
</dbReference>
<dbReference type="Pfam" id="PF00011">
    <property type="entry name" value="HSP20"/>
    <property type="match status" value="1"/>
</dbReference>
<dbReference type="Proteomes" id="UP000034837">
    <property type="component" value="Unassembled WGS sequence"/>
</dbReference>
<dbReference type="CDD" id="cd06464">
    <property type="entry name" value="ACD_sHsps-like"/>
    <property type="match status" value="1"/>
</dbReference>
<proteinExistence type="inferred from homology"/>
<evidence type="ECO:0000256" key="1">
    <source>
        <dbReference type="PROSITE-ProRule" id="PRU00285"/>
    </source>
</evidence>
<comment type="caution">
    <text evidence="4">The sequence shown here is derived from an EMBL/GenBank/DDBJ whole genome shotgun (WGS) entry which is preliminary data.</text>
</comment>
<organism evidence="4 5">
    <name type="scientific">Candidatus Magasanikbacteria bacterium GW2011_GWA2_42_32</name>
    <dbReference type="NCBI Taxonomy" id="1619039"/>
    <lineage>
        <taxon>Bacteria</taxon>
        <taxon>Candidatus Magasanikiibacteriota</taxon>
    </lineage>
</organism>
<sequence>MSLIKWSPFLMPSWADEMDKMFEGGPLMAEGAKGFTPAIDVYETKDSVVVETPLAGVEPKDVEVSVQNGILTVKGEMKKESEVDEKNYYRKEVRAGSFYRQVALPAKVVEDKANAEFENGMLKIVVPKSPEVKAKTVKVAVKKK</sequence>
<dbReference type="EMBL" id="LCDO01000001">
    <property type="protein sequence ID" value="KKS57441.1"/>
    <property type="molecule type" value="Genomic_DNA"/>
</dbReference>
<accession>A0A0G1CFU5</accession>
<dbReference type="InterPro" id="IPR031107">
    <property type="entry name" value="Small_HSP"/>
</dbReference>
<keyword evidence="4" id="KW-0346">Stress response</keyword>
<reference evidence="4 5" key="1">
    <citation type="journal article" date="2015" name="Nature">
        <title>rRNA introns, odd ribosomes, and small enigmatic genomes across a large radiation of phyla.</title>
        <authorList>
            <person name="Brown C.T."/>
            <person name="Hug L.A."/>
            <person name="Thomas B.C."/>
            <person name="Sharon I."/>
            <person name="Castelle C.J."/>
            <person name="Singh A."/>
            <person name="Wilkins M.J."/>
            <person name="Williams K.H."/>
            <person name="Banfield J.F."/>
        </authorList>
    </citation>
    <scope>NUCLEOTIDE SEQUENCE [LARGE SCALE GENOMIC DNA]</scope>
</reference>
<dbReference type="InterPro" id="IPR008978">
    <property type="entry name" value="HSP20-like_chaperone"/>
</dbReference>
<dbReference type="PROSITE" id="PS01031">
    <property type="entry name" value="SHSP"/>
    <property type="match status" value="1"/>
</dbReference>
<gene>
    <name evidence="4" type="ORF">UV20_C0001G0081</name>
</gene>
<evidence type="ECO:0000313" key="4">
    <source>
        <dbReference type="EMBL" id="KKS57441.1"/>
    </source>
</evidence>